<evidence type="ECO:0000313" key="4">
    <source>
        <dbReference type="Proteomes" id="UP000271098"/>
    </source>
</evidence>
<keyword evidence="2" id="KW-0472">Membrane</keyword>
<dbReference type="AlphaFoldDB" id="A0A183EPQ3"/>
<keyword evidence="2" id="KW-0812">Transmembrane</keyword>
<dbReference type="InterPro" id="IPR035979">
    <property type="entry name" value="RBD_domain_sf"/>
</dbReference>
<organism evidence="5">
    <name type="scientific">Gongylonema pulchrum</name>
    <dbReference type="NCBI Taxonomy" id="637853"/>
    <lineage>
        <taxon>Eukaryota</taxon>
        <taxon>Metazoa</taxon>
        <taxon>Ecdysozoa</taxon>
        <taxon>Nematoda</taxon>
        <taxon>Chromadorea</taxon>
        <taxon>Rhabditida</taxon>
        <taxon>Spirurina</taxon>
        <taxon>Spiruromorpha</taxon>
        <taxon>Spiruroidea</taxon>
        <taxon>Gongylonematidae</taxon>
        <taxon>Gongylonema</taxon>
    </lineage>
</organism>
<feature type="compositionally biased region" description="Basic and acidic residues" evidence="1">
    <location>
        <begin position="230"/>
        <end position="251"/>
    </location>
</feature>
<dbReference type="InterPro" id="IPR012677">
    <property type="entry name" value="Nucleotide-bd_a/b_plait_sf"/>
</dbReference>
<proteinExistence type="predicted"/>
<gene>
    <name evidence="3" type="ORF">GPUH_LOCUS22944</name>
</gene>
<dbReference type="SUPFAM" id="SSF54928">
    <property type="entry name" value="RNA-binding domain, RBD"/>
    <property type="match status" value="1"/>
</dbReference>
<protein>
    <submittedName>
        <fullName evidence="5">RRM domain-containing protein</fullName>
    </submittedName>
</protein>
<reference evidence="5" key="1">
    <citation type="submission" date="2016-06" db="UniProtKB">
        <authorList>
            <consortium name="WormBaseParasite"/>
        </authorList>
    </citation>
    <scope>IDENTIFICATION</scope>
</reference>
<evidence type="ECO:0000313" key="3">
    <source>
        <dbReference type="EMBL" id="VDN40758.1"/>
    </source>
</evidence>
<evidence type="ECO:0000256" key="1">
    <source>
        <dbReference type="SAM" id="MobiDB-lite"/>
    </source>
</evidence>
<keyword evidence="2" id="KW-1133">Transmembrane helix</keyword>
<sequence>MLHILPGEEKQEKTASANVEGRSTFQKAKFAKLKKNAGKAHSWNTLFLGANAVAETLAEKLDVVKSDLLLGVSETSAGVRLALAETRLVRETRDFLLANGVCLDAFSRPAVKRSDTVIIAKNLPGCVSAIVEMENTVDAKKAFDSLAYARLRTQPLYLEWAPCDVFITEETSAKETEVQDEKQQTTSQVEKIQDKRELRRSKKHRLKKDQPAESQQNDRNSEDVAVESGAVKEKKPKVAVDETENVKKSESNCEFGADDGNEEEDESFLTGTTLFVKNLSFKTTDEALKKKFESHFRIRSASVSKKRGKIDLVHVFFFFFQIFMSQSILMQAPVVYCIERRH</sequence>
<dbReference type="WBParaSite" id="GPUH_0002297201-mRNA-1">
    <property type="protein sequence ID" value="GPUH_0002297201-mRNA-1"/>
    <property type="gene ID" value="GPUH_0002297201"/>
</dbReference>
<dbReference type="GO" id="GO:0003676">
    <property type="term" value="F:nucleic acid binding"/>
    <property type="evidence" value="ECO:0007669"/>
    <property type="project" value="InterPro"/>
</dbReference>
<feature type="region of interest" description="Disordered" evidence="1">
    <location>
        <begin position="172"/>
        <end position="264"/>
    </location>
</feature>
<dbReference type="Proteomes" id="UP000271098">
    <property type="component" value="Unassembled WGS sequence"/>
</dbReference>
<feature type="compositionally biased region" description="Basic and acidic residues" evidence="1">
    <location>
        <begin position="172"/>
        <end position="183"/>
    </location>
</feature>
<name>A0A183EPQ3_9BILA</name>
<dbReference type="EMBL" id="UYRT01096376">
    <property type="protein sequence ID" value="VDN40758.1"/>
    <property type="molecule type" value="Genomic_DNA"/>
</dbReference>
<feature type="compositionally biased region" description="Basic and acidic residues" evidence="1">
    <location>
        <begin position="1"/>
        <end position="13"/>
    </location>
</feature>
<feature type="compositionally biased region" description="Basic residues" evidence="1">
    <location>
        <begin position="198"/>
        <end position="207"/>
    </location>
</feature>
<accession>A0A183EPQ3</accession>
<feature type="transmembrane region" description="Helical" evidence="2">
    <location>
        <begin position="312"/>
        <end position="338"/>
    </location>
</feature>
<dbReference type="OrthoDB" id="439639at2759"/>
<evidence type="ECO:0000256" key="2">
    <source>
        <dbReference type="SAM" id="Phobius"/>
    </source>
</evidence>
<feature type="region of interest" description="Disordered" evidence="1">
    <location>
        <begin position="1"/>
        <end position="20"/>
    </location>
</feature>
<reference evidence="3 4" key="2">
    <citation type="submission" date="2018-11" db="EMBL/GenBank/DDBJ databases">
        <authorList>
            <consortium name="Pathogen Informatics"/>
        </authorList>
    </citation>
    <scope>NUCLEOTIDE SEQUENCE [LARGE SCALE GENOMIC DNA]</scope>
</reference>
<keyword evidence="4" id="KW-1185">Reference proteome</keyword>
<evidence type="ECO:0000313" key="5">
    <source>
        <dbReference type="WBParaSite" id="GPUH_0002297201-mRNA-1"/>
    </source>
</evidence>
<dbReference type="Gene3D" id="3.30.70.330">
    <property type="match status" value="2"/>
</dbReference>